<evidence type="ECO:0000313" key="6">
    <source>
        <dbReference type="Proteomes" id="UP000198797"/>
    </source>
</evidence>
<proteinExistence type="predicted"/>
<dbReference type="Pfam" id="PF08545">
    <property type="entry name" value="ACP_syn_III"/>
    <property type="match status" value="1"/>
</dbReference>
<accession>A0A1C4Z387</accession>
<dbReference type="Gene3D" id="3.40.47.10">
    <property type="match status" value="2"/>
</dbReference>
<dbReference type="PANTHER" id="PTHR34069:SF2">
    <property type="entry name" value="BETA-KETOACYL-[ACYL-CARRIER-PROTEIN] SYNTHASE III"/>
    <property type="match status" value="1"/>
</dbReference>
<sequence>MKITNVYLSGLGVFQPPVTDAGQAARRGDYSPAAYLENRLTGAGVAGDVSPPEMAVHAARQALTRAAVDPAGIGLVLHASIHHQGPEMWLPGPYIQREVVGTSAPAFEVRLGCNGVFAALEIAAGHLAVAAAGRPVLVTTAENLGSPLIDRWNSAPGFILGDAGSALLLDRDAGFARLRAVGSVVVPEVEPLYRGGEPLYPPLAAQGRTIDMRERAEYFRNNVMSLTDAAEIRTRARLDLIERTLDEADRKLVDMTRVICGNSAAYMVQHDLVEPLGITMERTTWQFGRGVGHTGASDQLLSLNHLLVTGQLAAGDHLLLYGGAPATLSCAVLEILDVPAWAGA</sequence>
<evidence type="ECO:0000259" key="4">
    <source>
        <dbReference type="Pfam" id="PF08545"/>
    </source>
</evidence>
<reference evidence="6" key="1">
    <citation type="submission" date="2016-06" db="EMBL/GenBank/DDBJ databases">
        <authorList>
            <person name="Varghese N."/>
            <person name="Submissions Spin"/>
        </authorList>
    </citation>
    <scope>NUCLEOTIDE SEQUENCE [LARGE SCALE GENOMIC DNA]</scope>
    <source>
        <strain evidence="6">DSM 44100</strain>
    </source>
</reference>
<keyword evidence="6" id="KW-1185">Reference proteome</keyword>
<organism evidence="5 6">
    <name type="scientific">Micromonospora matsumotoense</name>
    <dbReference type="NCBI Taxonomy" id="121616"/>
    <lineage>
        <taxon>Bacteria</taxon>
        <taxon>Bacillati</taxon>
        <taxon>Actinomycetota</taxon>
        <taxon>Actinomycetes</taxon>
        <taxon>Micromonosporales</taxon>
        <taxon>Micromonosporaceae</taxon>
        <taxon>Micromonospora</taxon>
    </lineage>
</organism>
<dbReference type="InterPro" id="IPR016039">
    <property type="entry name" value="Thiolase-like"/>
</dbReference>
<dbReference type="GO" id="GO:0006633">
    <property type="term" value="P:fatty acid biosynthetic process"/>
    <property type="evidence" value="ECO:0007669"/>
    <property type="project" value="InterPro"/>
</dbReference>
<evidence type="ECO:0000313" key="5">
    <source>
        <dbReference type="EMBL" id="SCF27428.1"/>
    </source>
</evidence>
<evidence type="ECO:0000256" key="1">
    <source>
        <dbReference type="ARBA" id="ARBA00022679"/>
    </source>
</evidence>
<dbReference type="PANTHER" id="PTHR34069">
    <property type="entry name" value="3-OXOACYL-[ACYL-CARRIER-PROTEIN] SYNTHASE 3"/>
    <property type="match status" value="1"/>
</dbReference>
<feature type="domain" description="Beta-ketoacyl-[acyl-carrier-protein] synthase III C-terminal" evidence="3">
    <location>
        <begin position="245"/>
        <end position="334"/>
    </location>
</feature>
<name>A0A1C4Z387_9ACTN</name>
<dbReference type="STRING" id="121616.GA0070216_108109"/>
<evidence type="ECO:0000256" key="2">
    <source>
        <dbReference type="ARBA" id="ARBA00023315"/>
    </source>
</evidence>
<feature type="domain" description="Beta-ketoacyl-[acyl-carrier-protein] synthase III N-terminal" evidence="4">
    <location>
        <begin position="107"/>
        <end position="172"/>
    </location>
</feature>
<dbReference type="InterPro" id="IPR013751">
    <property type="entry name" value="ACP_syn_III_N"/>
</dbReference>
<dbReference type="GO" id="GO:0044550">
    <property type="term" value="P:secondary metabolite biosynthetic process"/>
    <property type="evidence" value="ECO:0007669"/>
    <property type="project" value="TreeGrafter"/>
</dbReference>
<dbReference type="SUPFAM" id="SSF53901">
    <property type="entry name" value="Thiolase-like"/>
    <property type="match status" value="1"/>
</dbReference>
<dbReference type="CDD" id="cd00827">
    <property type="entry name" value="init_cond_enzymes"/>
    <property type="match status" value="1"/>
</dbReference>
<dbReference type="GO" id="GO:0004315">
    <property type="term" value="F:3-oxoacyl-[acyl-carrier-protein] synthase activity"/>
    <property type="evidence" value="ECO:0007669"/>
    <property type="project" value="InterPro"/>
</dbReference>
<gene>
    <name evidence="5" type="ORF">GA0070216_108109</name>
</gene>
<keyword evidence="2" id="KW-0012">Acyltransferase</keyword>
<dbReference type="RefSeq" id="WP_091247121.1">
    <property type="nucleotide sequence ID" value="NZ_FMCU01000008.1"/>
</dbReference>
<keyword evidence="1" id="KW-0808">Transferase</keyword>
<evidence type="ECO:0000259" key="3">
    <source>
        <dbReference type="Pfam" id="PF08541"/>
    </source>
</evidence>
<dbReference type="Pfam" id="PF08541">
    <property type="entry name" value="ACP_syn_III_C"/>
    <property type="match status" value="1"/>
</dbReference>
<dbReference type="AlphaFoldDB" id="A0A1C4Z387"/>
<dbReference type="OrthoDB" id="2636646at2"/>
<protein>
    <submittedName>
        <fullName evidence="5">3-oxoacyl-[acyl-carrier-protein] synthase-3</fullName>
    </submittedName>
</protein>
<dbReference type="InterPro" id="IPR013747">
    <property type="entry name" value="ACP_syn_III_C"/>
</dbReference>
<dbReference type="EMBL" id="FMCU01000008">
    <property type="protein sequence ID" value="SCF27428.1"/>
    <property type="molecule type" value="Genomic_DNA"/>
</dbReference>
<dbReference type="Proteomes" id="UP000198797">
    <property type="component" value="Unassembled WGS sequence"/>
</dbReference>